<name>A0A840BVI4_9HYPH</name>
<dbReference type="GO" id="GO:0016829">
    <property type="term" value="F:lyase activity"/>
    <property type="evidence" value="ECO:0007669"/>
    <property type="project" value="UniProtKB-KW"/>
</dbReference>
<keyword evidence="4" id="KW-1185">Reference proteome</keyword>
<evidence type="ECO:0000259" key="2">
    <source>
        <dbReference type="SMART" id="SM00858"/>
    </source>
</evidence>
<dbReference type="CDD" id="cd11613">
    <property type="entry name" value="SAF_AH_GD"/>
    <property type="match status" value="1"/>
</dbReference>
<dbReference type="Gene3D" id="2.30.130.110">
    <property type="match status" value="1"/>
</dbReference>
<dbReference type="InterPro" id="IPR052172">
    <property type="entry name" value="UxaA_altronate/galactarate_dh"/>
</dbReference>
<protein>
    <recommendedName>
        <fullName evidence="2">SAF domain-containing protein</fullName>
    </recommendedName>
</protein>
<proteinExistence type="predicted"/>
<dbReference type="AlphaFoldDB" id="A0A840BVI4"/>
<gene>
    <name evidence="3" type="ORF">GGR16_002520</name>
</gene>
<comment type="caution">
    <text evidence="3">The sequence shown here is derived from an EMBL/GenBank/DDBJ whole genome shotgun (WGS) entry which is preliminary data.</text>
</comment>
<dbReference type="RefSeq" id="WP_019403380.1">
    <property type="nucleotide sequence ID" value="NZ_JACIEN010000002.1"/>
</dbReference>
<feature type="domain" description="SAF" evidence="2">
    <location>
        <begin position="20"/>
        <end position="93"/>
    </location>
</feature>
<dbReference type="InterPro" id="IPR013974">
    <property type="entry name" value="SAF"/>
</dbReference>
<dbReference type="PANTHER" id="PTHR30536">
    <property type="entry name" value="ALTRONATE/GALACTARATE DEHYDRATASE"/>
    <property type="match status" value="1"/>
</dbReference>
<dbReference type="Proteomes" id="UP000577362">
    <property type="component" value="Unassembled WGS sequence"/>
</dbReference>
<evidence type="ECO:0000313" key="4">
    <source>
        <dbReference type="Proteomes" id="UP000577362"/>
    </source>
</evidence>
<dbReference type="EMBL" id="JACIEN010000002">
    <property type="protein sequence ID" value="MBB4017491.1"/>
    <property type="molecule type" value="Genomic_DNA"/>
</dbReference>
<evidence type="ECO:0000313" key="3">
    <source>
        <dbReference type="EMBL" id="MBB4017491.1"/>
    </source>
</evidence>
<dbReference type="SMART" id="SM00858">
    <property type="entry name" value="SAF"/>
    <property type="match status" value="1"/>
</dbReference>
<sequence length="102" mass="10713">MSGSEKPEAAWEAMAINAADNVAVALCDIEGDVNVRIGDAVHVMRVAAPIAMGHKFATRDLAAGEPVLKYGECIGITTAPVAAGEHVHVHNLESRRARREAG</sequence>
<dbReference type="GO" id="GO:0019698">
    <property type="term" value="P:D-galacturonate catabolic process"/>
    <property type="evidence" value="ECO:0007669"/>
    <property type="project" value="TreeGrafter"/>
</dbReference>
<keyword evidence="1" id="KW-0456">Lyase</keyword>
<dbReference type="PANTHER" id="PTHR30536:SF5">
    <property type="entry name" value="ALTRONATE DEHYDRATASE"/>
    <property type="match status" value="1"/>
</dbReference>
<dbReference type="InterPro" id="IPR044144">
    <property type="entry name" value="SAF_UxaA/GarD"/>
</dbReference>
<accession>A0A840BVI4</accession>
<organism evidence="3 4">
    <name type="scientific">Chelatococcus caeni</name>
    <dbReference type="NCBI Taxonomy" id="1348468"/>
    <lineage>
        <taxon>Bacteria</taxon>
        <taxon>Pseudomonadati</taxon>
        <taxon>Pseudomonadota</taxon>
        <taxon>Alphaproteobacteria</taxon>
        <taxon>Hyphomicrobiales</taxon>
        <taxon>Chelatococcaceae</taxon>
        <taxon>Chelatococcus</taxon>
    </lineage>
</organism>
<reference evidence="3 4" key="1">
    <citation type="submission" date="2020-08" db="EMBL/GenBank/DDBJ databases">
        <title>Genomic Encyclopedia of Type Strains, Phase IV (KMG-IV): sequencing the most valuable type-strain genomes for metagenomic binning, comparative biology and taxonomic classification.</title>
        <authorList>
            <person name="Goeker M."/>
        </authorList>
    </citation>
    <scope>NUCLEOTIDE SEQUENCE [LARGE SCALE GENOMIC DNA]</scope>
    <source>
        <strain evidence="3 4">DSM 103737</strain>
    </source>
</reference>
<evidence type="ECO:0000256" key="1">
    <source>
        <dbReference type="ARBA" id="ARBA00023239"/>
    </source>
</evidence>